<comment type="caution">
    <text evidence="1">The sequence shown here is derived from an EMBL/GenBank/DDBJ whole genome shotgun (WGS) entry which is preliminary data.</text>
</comment>
<evidence type="ECO:0000313" key="2">
    <source>
        <dbReference type="Proteomes" id="UP000582974"/>
    </source>
</evidence>
<protein>
    <submittedName>
        <fullName evidence="1">Uncharacterized protein</fullName>
    </submittedName>
</protein>
<gene>
    <name evidence="1" type="ORF">H0B56_22385</name>
</gene>
<reference evidence="1 2" key="1">
    <citation type="submission" date="2020-07" db="EMBL/GenBank/DDBJ databases">
        <title>Genome of Haloechinothrix sp.</title>
        <authorList>
            <person name="Tang S.-K."/>
            <person name="Yang L."/>
            <person name="Zhu W.-Y."/>
        </authorList>
    </citation>
    <scope>NUCLEOTIDE SEQUENCE [LARGE SCALE GENOMIC DNA]</scope>
    <source>
        <strain evidence="1 2">YIM 98757</strain>
    </source>
</reference>
<organism evidence="1 2">
    <name type="scientific">Haloechinothrix aidingensis</name>
    <dbReference type="NCBI Taxonomy" id="2752311"/>
    <lineage>
        <taxon>Bacteria</taxon>
        <taxon>Bacillati</taxon>
        <taxon>Actinomycetota</taxon>
        <taxon>Actinomycetes</taxon>
        <taxon>Pseudonocardiales</taxon>
        <taxon>Pseudonocardiaceae</taxon>
        <taxon>Haloechinothrix</taxon>
    </lineage>
</organism>
<dbReference type="AlphaFoldDB" id="A0A838AGB7"/>
<accession>A0A838AGB7</accession>
<evidence type="ECO:0000313" key="1">
    <source>
        <dbReference type="EMBL" id="MBA0128303.1"/>
    </source>
</evidence>
<proteinExistence type="predicted"/>
<dbReference type="EMBL" id="JACCKD010000012">
    <property type="protein sequence ID" value="MBA0128303.1"/>
    <property type="molecule type" value="Genomic_DNA"/>
</dbReference>
<sequence>MIARDRELLAHLSRVNTRMGTATIELMNQLEDGMLPAESLRRLGAHLGALAEALTARAEELDGAARDHSPTAVDGS</sequence>
<dbReference type="Proteomes" id="UP000582974">
    <property type="component" value="Unassembled WGS sequence"/>
</dbReference>
<keyword evidence="2" id="KW-1185">Reference proteome</keyword>
<dbReference type="RefSeq" id="WP_180895107.1">
    <property type="nucleotide sequence ID" value="NZ_JACCKD010000012.1"/>
</dbReference>
<name>A0A838AGB7_9PSEU</name>